<dbReference type="CDD" id="cd00593">
    <property type="entry name" value="RIBOc"/>
    <property type="match status" value="1"/>
</dbReference>
<gene>
    <name evidence="11" type="primary">rnc_2</name>
    <name evidence="8" type="synonym">rnc</name>
    <name evidence="11" type="ORF">NIES46_44980</name>
</gene>
<organism evidence="11 12">
    <name type="scientific">Limnospira platensis NIES-46</name>
    <dbReference type="NCBI Taxonomy" id="1236695"/>
    <lineage>
        <taxon>Bacteria</taxon>
        <taxon>Bacillati</taxon>
        <taxon>Cyanobacteriota</taxon>
        <taxon>Cyanophyceae</taxon>
        <taxon>Oscillatoriophycideae</taxon>
        <taxon>Oscillatoriales</taxon>
        <taxon>Sirenicapillariaceae</taxon>
        <taxon>Limnospira</taxon>
    </lineage>
</organism>
<evidence type="ECO:0000259" key="9">
    <source>
        <dbReference type="PROSITE" id="PS50137"/>
    </source>
</evidence>
<keyword evidence="4 8" id="KW-0540">Nuclease</keyword>
<dbReference type="EC" id="3.1.26.3" evidence="8"/>
<feature type="domain" description="DRBM" evidence="9">
    <location>
        <begin position="321"/>
        <end position="391"/>
    </location>
</feature>
<feature type="binding site" evidence="8">
    <location>
        <position position="277"/>
    </location>
    <ligand>
        <name>Mg(2+)</name>
        <dbReference type="ChEBI" id="CHEBI:18420"/>
    </ligand>
</feature>
<feature type="binding site" evidence="8">
    <location>
        <position position="205"/>
    </location>
    <ligand>
        <name>Mg(2+)</name>
        <dbReference type="ChEBI" id="CHEBI:18420"/>
    </ligand>
</feature>
<protein>
    <recommendedName>
        <fullName evidence="8">Ribonuclease 3</fullName>
        <ecNumber evidence="8">3.1.26.3</ecNumber>
    </recommendedName>
    <alternativeName>
        <fullName evidence="8">Ribonuclease III</fullName>
        <shortName evidence="8">RNase III</shortName>
    </alternativeName>
</protein>
<dbReference type="NCBIfam" id="TIGR02191">
    <property type="entry name" value="RNaseIII"/>
    <property type="match status" value="1"/>
</dbReference>
<accession>A0A5M3TEN7</accession>
<feature type="active site" evidence="8">
    <location>
        <position position="209"/>
    </location>
</feature>
<keyword evidence="6 8" id="KW-0378">Hydrolase</keyword>
<dbReference type="PROSITE" id="PS50142">
    <property type="entry name" value="RNASE_3_2"/>
    <property type="match status" value="1"/>
</dbReference>
<evidence type="ECO:0000256" key="1">
    <source>
        <dbReference type="ARBA" id="ARBA00000109"/>
    </source>
</evidence>
<keyword evidence="3 8" id="KW-0507">mRNA processing</keyword>
<evidence type="ECO:0000313" key="12">
    <source>
        <dbReference type="Proteomes" id="UP000326169"/>
    </source>
</evidence>
<comment type="subunit">
    <text evidence="8">Homodimer.</text>
</comment>
<keyword evidence="8" id="KW-0699">rRNA-binding</keyword>
<dbReference type="EMBL" id="BIMW01000190">
    <property type="protein sequence ID" value="GCE96426.1"/>
    <property type="molecule type" value="Genomic_DNA"/>
</dbReference>
<evidence type="ECO:0000256" key="5">
    <source>
        <dbReference type="ARBA" id="ARBA00022759"/>
    </source>
</evidence>
<evidence type="ECO:0000256" key="2">
    <source>
        <dbReference type="ARBA" id="ARBA00010183"/>
    </source>
</evidence>
<comment type="catalytic activity">
    <reaction evidence="1 8">
        <text>Endonucleolytic cleavage to 5'-phosphomonoester.</text>
        <dbReference type="EC" id="3.1.26.3"/>
    </reaction>
</comment>
<evidence type="ECO:0000313" key="11">
    <source>
        <dbReference type="EMBL" id="GCE96426.1"/>
    </source>
</evidence>
<feature type="binding site" evidence="8">
    <location>
        <position position="274"/>
    </location>
    <ligand>
        <name>Mg(2+)</name>
        <dbReference type="ChEBI" id="CHEBI:18420"/>
    </ligand>
</feature>
<evidence type="ECO:0000256" key="7">
    <source>
        <dbReference type="ARBA" id="ARBA00022884"/>
    </source>
</evidence>
<dbReference type="SMART" id="SM00358">
    <property type="entry name" value="DSRM"/>
    <property type="match status" value="1"/>
</dbReference>
<comment type="subcellular location">
    <subcellularLocation>
        <location evidence="8">Cytoplasm</location>
    </subcellularLocation>
</comment>
<dbReference type="PANTHER" id="PTHR11207">
    <property type="entry name" value="RIBONUCLEASE III"/>
    <property type="match status" value="1"/>
</dbReference>
<keyword evidence="8" id="KW-0963">Cytoplasm</keyword>
<dbReference type="HAMAP" id="MF_00104">
    <property type="entry name" value="RNase_III"/>
    <property type="match status" value="1"/>
</dbReference>
<dbReference type="InterPro" id="IPR041650">
    <property type="entry name" value="HEPN_Swt1"/>
</dbReference>
<dbReference type="SMART" id="SM00535">
    <property type="entry name" value="RIBOc"/>
    <property type="match status" value="1"/>
</dbReference>
<evidence type="ECO:0000259" key="10">
    <source>
        <dbReference type="PROSITE" id="PS50142"/>
    </source>
</evidence>
<dbReference type="Pfam" id="PF18731">
    <property type="entry name" value="HEPN_Swt1"/>
    <property type="match status" value="1"/>
</dbReference>
<dbReference type="Pfam" id="PF14622">
    <property type="entry name" value="Ribonucleas_3_3"/>
    <property type="match status" value="1"/>
</dbReference>
<comment type="function">
    <text evidence="8">Digests double-stranded RNA. Involved in the processing of primary rRNA transcript to yield the immediate precursors to the large and small rRNAs (23S and 16S). Processes some mRNAs, and tRNAs when they are encoded in the rRNA operon. Processes pre-crRNA and tracrRNA of type II CRISPR loci if present in the organism.</text>
</comment>
<dbReference type="InterPro" id="IPR014720">
    <property type="entry name" value="dsRBD_dom"/>
</dbReference>
<dbReference type="SUPFAM" id="SSF54768">
    <property type="entry name" value="dsRNA-binding domain-like"/>
    <property type="match status" value="1"/>
</dbReference>
<dbReference type="Gene3D" id="1.10.1520.10">
    <property type="entry name" value="Ribonuclease III domain"/>
    <property type="match status" value="1"/>
</dbReference>
<keyword evidence="5 8" id="KW-0255">Endonuclease</keyword>
<dbReference type="SUPFAM" id="SSF69065">
    <property type="entry name" value="RNase III domain-like"/>
    <property type="match status" value="1"/>
</dbReference>
<dbReference type="Pfam" id="PF00035">
    <property type="entry name" value="dsrm"/>
    <property type="match status" value="1"/>
</dbReference>
<keyword evidence="8" id="KW-0698">rRNA processing</keyword>
<evidence type="ECO:0000256" key="8">
    <source>
        <dbReference type="HAMAP-Rule" id="MF_00104"/>
    </source>
</evidence>
<dbReference type="CDD" id="cd10845">
    <property type="entry name" value="DSRM_RNAse_III_family"/>
    <property type="match status" value="1"/>
</dbReference>
<sequence length="394" mass="45259">MISNKERIGDALELLAEGLYPPFKQEMKNKYSDQWQEEAQKYITKYKNMKKRELEERLSQDIGALLQVISNKWDSIFKNNENVDNQHKGIIFELIQLRNNWAHGNEFSDRDTERAIDNMVLLLMAFQGEKSIINQLKQHQEIMLSKIIEDQNMDPDREKKLRRELSKLLKKIPFQNVDLLNHALTHSSYLYEHPKEVKRDNELLEFLGDSVLNFISGEYLYHKYKSVGNEGDLTKLRSALVENKQLAKFAEKLALQQYIRLGKGVALNPSLLSNTFEAMIGACFLDSGMKKVQEFLQPLFDSVIAEITSLSQGNSGKVAADSKNRLQEWVQKNIGPITPEYETIKEEGADHQKQFTVQVMVEGKVYGQGKGLSKKEASKKAAEKALDQIYKLGL</sequence>
<dbReference type="Proteomes" id="UP000326169">
    <property type="component" value="Unassembled WGS sequence"/>
</dbReference>
<feature type="domain" description="RNase III" evidence="10">
    <location>
        <begin position="158"/>
        <end position="288"/>
    </location>
</feature>
<dbReference type="InterPro" id="IPR000999">
    <property type="entry name" value="RNase_III_dom"/>
</dbReference>
<feature type="active site" evidence="8">
    <location>
        <position position="277"/>
    </location>
</feature>
<dbReference type="PROSITE" id="PS50137">
    <property type="entry name" value="DS_RBD"/>
    <property type="match status" value="1"/>
</dbReference>
<comment type="similarity">
    <text evidence="2">Belongs to the ribonuclease III family.</text>
</comment>
<comment type="cofactor">
    <cofactor evidence="8">
        <name>Mg(2+)</name>
        <dbReference type="ChEBI" id="CHEBI:18420"/>
    </cofactor>
</comment>
<keyword evidence="8" id="KW-0460">Magnesium</keyword>
<name>A0A5M3TEN7_LIMPL</name>
<dbReference type="Gene3D" id="3.30.160.20">
    <property type="match status" value="1"/>
</dbReference>
<dbReference type="InterPro" id="IPR036389">
    <property type="entry name" value="RNase_III_sf"/>
</dbReference>
<evidence type="ECO:0000256" key="6">
    <source>
        <dbReference type="ARBA" id="ARBA00022801"/>
    </source>
</evidence>
<evidence type="ECO:0000256" key="3">
    <source>
        <dbReference type="ARBA" id="ARBA00022664"/>
    </source>
</evidence>
<keyword evidence="7 8" id="KW-0694">RNA-binding</keyword>
<keyword evidence="8" id="KW-0479">Metal-binding</keyword>
<evidence type="ECO:0000256" key="4">
    <source>
        <dbReference type="ARBA" id="ARBA00022722"/>
    </source>
</evidence>
<comment type="caution">
    <text evidence="11">The sequence shown here is derived from an EMBL/GenBank/DDBJ whole genome shotgun (WGS) entry which is preliminary data.</text>
</comment>
<keyword evidence="8" id="KW-0819">tRNA processing</keyword>
<dbReference type="PANTHER" id="PTHR11207:SF0">
    <property type="entry name" value="RIBONUCLEASE 3"/>
    <property type="match status" value="1"/>
</dbReference>
<keyword evidence="12" id="KW-1185">Reference proteome</keyword>
<proteinExistence type="inferred from homology"/>
<dbReference type="InterPro" id="IPR011907">
    <property type="entry name" value="RNase_III"/>
</dbReference>
<reference evidence="11 12" key="1">
    <citation type="journal article" date="2019" name="J Genomics">
        <title>The Draft Genome of a Hydrogen-producing Cyanobacterium, Arthrospira platensis NIES-46.</title>
        <authorList>
            <person name="Suzuki S."/>
            <person name="Yamaguchi H."/>
            <person name="Kawachi M."/>
        </authorList>
    </citation>
    <scope>NUCLEOTIDE SEQUENCE [LARGE SCALE GENOMIC DNA]</scope>
    <source>
        <strain evidence="11 12">NIES-46</strain>
    </source>
</reference>